<protein>
    <submittedName>
        <fullName evidence="1">Uncharacterized protein</fullName>
    </submittedName>
</protein>
<evidence type="ECO:0000313" key="2">
    <source>
        <dbReference type="Proteomes" id="UP000316759"/>
    </source>
</evidence>
<keyword evidence="2" id="KW-1185">Reference proteome</keyword>
<proteinExistence type="predicted"/>
<name>A0A504YBT6_FASGI</name>
<organism evidence="1 2">
    <name type="scientific">Fasciola gigantica</name>
    <name type="common">Giant liver fluke</name>
    <dbReference type="NCBI Taxonomy" id="46835"/>
    <lineage>
        <taxon>Eukaryota</taxon>
        <taxon>Metazoa</taxon>
        <taxon>Spiralia</taxon>
        <taxon>Lophotrochozoa</taxon>
        <taxon>Platyhelminthes</taxon>
        <taxon>Trematoda</taxon>
        <taxon>Digenea</taxon>
        <taxon>Plagiorchiida</taxon>
        <taxon>Echinostomata</taxon>
        <taxon>Echinostomatoidea</taxon>
        <taxon>Fasciolidae</taxon>
        <taxon>Fasciola</taxon>
    </lineage>
</organism>
<dbReference type="Proteomes" id="UP000316759">
    <property type="component" value="Unassembled WGS sequence"/>
</dbReference>
<comment type="caution">
    <text evidence="1">The sequence shown here is derived from an EMBL/GenBank/DDBJ whole genome shotgun (WGS) entry which is preliminary data.</text>
</comment>
<evidence type="ECO:0000313" key="1">
    <source>
        <dbReference type="EMBL" id="TPP58483.1"/>
    </source>
</evidence>
<gene>
    <name evidence="1" type="ORF">FGIG_01908</name>
</gene>
<dbReference type="AlphaFoldDB" id="A0A504YBT6"/>
<sequence length="143" mass="16039">MATTSIIYLLDRLISYYSSWLDLKGAGACKMLSVVYPSKDLQGTQAVEARGNSECPNWISSKWPCFVTYSSRLFRYNLQYIEAEEVRWNAGTETFFSAEPVPGSGERTAASWETVSQQWYIASWADTDNSAQSASGYNHRSSS</sequence>
<dbReference type="EMBL" id="SUNJ01011971">
    <property type="protein sequence ID" value="TPP58483.1"/>
    <property type="molecule type" value="Genomic_DNA"/>
</dbReference>
<reference evidence="1 2" key="1">
    <citation type="submission" date="2019-04" db="EMBL/GenBank/DDBJ databases">
        <title>Annotation for the trematode Fasciola gigantica.</title>
        <authorList>
            <person name="Choi Y.-J."/>
        </authorList>
    </citation>
    <scope>NUCLEOTIDE SEQUENCE [LARGE SCALE GENOMIC DNA]</scope>
    <source>
        <strain evidence="1">Uganda_cow_1</strain>
    </source>
</reference>
<accession>A0A504YBT6</accession>